<evidence type="ECO:0000313" key="2">
    <source>
        <dbReference type="Proteomes" id="UP001642464"/>
    </source>
</evidence>
<dbReference type="EMBL" id="CAXAMM010039128">
    <property type="protein sequence ID" value="CAK9083863.1"/>
    <property type="molecule type" value="Genomic_DNA"/>
</dbReference>
<organism evidence="1 2">
    <name type="scientific">Durusdinium trenchii</name>
    <dbReference type="NCBI Taxonomy" id="1381693"/>
    <lineage>
        <taxon>Eukaryota</taxon>
        <taxon>Sar</taxon>
        <taxon>Alveolata</taxon>
        <taxon>Dinophyceae</taxon>
        <taxon>Suessiales</taxon>
        <taxon>Symbiodiniaceae</taxon>
        <taxon>Durusdinium</taxon>
    </lineage>
</organism>
<proteinExistence type="predicted"/>
<protein>
    <submittedName>
        <fullName evidence="1">Pentatricopeptide repeat-containing protein</fullName>
    </submittedName>
</protein>
<keyword evidence="2" id="KW-1185">Reference proteome</keyword>
<evidence type="ECO:0000313" key="1">
    <source>
        <dbReference type="EMBL" id="CAK9083863.1"/>
    </source>
</evidence>
<sequence length="144" mass="16024">MKRCQGCAGGNLYAGTLDIHGKPNGKGVLYYLESGECDVGTFSPDMKQTGIGVRFNRERDKAFGLENGVLQEQIHVMTKALERAGLDQPPVERHKGLIPSAFGYNKTRTEQVKAWYKYRSLANLSMTESCYGVNEYLPDSIRGK</sequence>
<accession>A0ABP0Q6J6</accession>
<comment type="caution">
    <text evidence="1">The sequence shown here is derived from an EMBL/GenBank/DDBJ whole genome shotgun (WGS) entry which is preliminary data.</text>
</comment>
<dbReference type="Proteomes" id="UP001642464">
    <property type="component" value="Unassembled WGS sequence"/>
</dbReference>
<name>A0ABP0Q6J6_9DINO</name>
<gene>
    <name evidence="1" type="ORF">SCF082_LOCUS39788</name>
</gene>
<reference evidence="1 2" key="1">
    <citation type="submission" date="2024-02" db="EMBL/GenBank/DDBJ databases">
        <authorList>
            <person name="Chen Y."/>
            <person name="Shah S."/>
            <person name="Dougan E. K."/>
            <person name="Thang M."/>
            <person name="Chan C."/>
        </authorList>
    </citation>
    <scope>NUCLEOTIDE SEQUENCE [LARGE SCALE GENOMIC DNA]</scope>
</reference>